<evidence type="ECO:0000256" key="6">
    <source>
        <dbReference type="SAM" id="Phobius"/>
    </source>
</evidence>
<feature type="transmembrane region" description="Helical" evidence="6">
    <location>
        <begin position="361"/>
        <end position="387"/>
    </location>
</feature>
<comment type="caution">
    <text evidence="8">The sequence shown here is derived from an EMBL/GenBank/DDBJ whole genome shotgun (WGS) entry which is preliminary data.</text>
</comment>
<dbReference type="OrthoDB" id="2986280at2"/>
<feature type="transmembrane region" description="Helical" evidence="6">
    <location>
        <begin position="102"/>
        <end position="126"/>
    </location>
</feature>
<name>A0A1C0YI02_9BACL</name>
<dbReference type="PRINTS" id="PR01036">
    <property type="entry name" value="TCRTETB"/>
</dbReference>
<keyword evidence="3 6" id="KW-0812">Transmembrane</keyword>
<dbReference type="STRING" id="33978.A6M13_12500"/>
<feature type="transmembrane region" description="Helical" evidence="6">
    <location>
        <begin position="503"/>
        <end position="524"/>
    </location>
</feature>
<dbReference type="InterPro" id="IPR011701">
    <property type="entry name" value="MFS"/>
</dbReference>
<feature type="transmembrane region" description="Helical" evidence="6">
    <location>
        <begin position="48"/>
        <end position="67"/>
    </location>
</feature>
<evidence type="ECO:0000256" key="2">
    <source>
        <dbReference type="ARBA" id="ARBA00022448"/>
    </source>
</evidence>
<evidence type="ECO:0000256" key="5">
    <source>
        <dbReference type="ARBA" id="ARBA00023136"/>
    </source>
</evidence>
<keyword evidence="4 6" id="KW-1133">Transmembrane helix</keyword>
<feature type="transmembrane region" description="Helical" evidence="6">
    <location>
        <begin position="310"/>
        <end position="331"/>
    </location>
</feature>
<dbReference type="Gene3D" id="1.20.1250.20">
    <property type="entry name" value="MFS general substrate transporter like domains"/>
    <property type="match status" value="1"/>
</dbReference>
<feature type="transmembrane region" description="Helical" evidence="6">
    <location>
        <begin position="138"/>
        <end position="160"/>
    </location>
</feature>
<dbReference type="RefSeq" id="WP_066544409.1">
    <property type="nucleotide sequence ID" value="NZ_MASJ01000008.1"/>
</dbReference>
<comment type="subcellular location">
    <subcellularLocation>
        <location evidence="1">Cell membrane</location>
        <topology evidence="1">Multi-pass membrane protein</topology>
    </subcellularLocation>
</comment>
<protein>
    <submittedName>
        <fullName evidence="8">MFS transporter</fullName>
    </submittedName>
</protein>
<dbReference type="EMBL" id="MASJ01000008">
    <property type="protein sequence ID" value="OCS86771.1"/>
    <property type="molecule type" value="Genomic_DNA"/>
</dbReference>
<accession>A0A1C0YI02</accession>
<feature type="transmembrane region" description="Helical" evidence="6">
    <location>
        <begin position="197"/>
        <end position="219"/>
    </location>
</feature>
<feature type="domain" description="Major facilitator superfamily (MFS) profile" evidence="7">
    <location>
        <begin position="13"/>
        <end position="529"/>
    </location>
</feature>
<dbReference type="PANTHER" id="PTHR23501:SF190">
    <property type="entry name" value="MAJOR FACILITATOR SUPERFAMILY MFS_1"/>
    <property type="match status" value="1"/>
</dbReference>
<keyword evidence="5 6" id="KW-0472">Membrane</keyword>
<evidence type="ECO:0000256" key="3">
    <source>
        <dbReference type="ARBA" id="ARBA00022692"/>
    </source>
</evidence>
<dbReference type="Pfam" id="PF07690">
    <property type="entry name" value="MFS_1"/>
    <property type="match status" value="1"/>
</dbReference>
<feature type="transmembrane region" description="Helical" evidence="6">
    <location>
        <begin position="338"/>
        <end position="355"/>
    </location>
</feature>
<dbReference type="PROSITE" id="PS50850">
    <property type="entry name" value="MFS"/>
    <property type="match status" value="1"/>
</dbReference>
<feature type="transmembrane region" description="Helical" evidence="6">
    <location>
        <begin position="166"/>
        <end position="185"/>
    </location>
</feature>
<dbReference type="Gene3D" id="1.20.1720.10">
    <property type="entry name" value="Multidrug resistance protein D"/>
    <property type="match status" value="1"/>
</dbReference>
<organism evidence="8 9">
    <name type="scientific">Caryophanon tenue</name>
    <dbReference type="NCBI Taxonomy" id="33978"/>
    <lineage>
        <taxon>Bacteria</taxon>
        <taxon>Bacillati</taxon>
        <taxon>Bacillota</taxon>
        <taxon>Bacilli</taxon>
        <taxon>Bacillales</taxon>
        <taxon>Caryophanaceae</taxon>
        <taxon>Caryophanon</taxon>
    </lineage>
</organism>
<keyword evidence="9" id="KW-1185">Reference proteome</keyword>
<evidence type="ECO:0000313" key="9">
    <source>
        <dbReference type="Proteomes" id="UP000093199"/>
    </source>
</evidence>
<feature type="transmembrane region" description="Helical" evidence="6">
    <location>
        <begin position="273"/>
        <end position="298"/>
    </location>
</feature>
<dbReference type="InterPro" id="IPR020846">
    <property type="entry name" value="MFS_dom"/>
</dbReference>
<dbReference type="AlphaFoldDB" id="A0A1C0YI02"/>
<keyword evidence="2" id="KW-0813">Transport</keyword>
<feature type="transmembrane region" description="Helical" evidence="6">
    <location>
        <begin position="12"/>
        <end position="36"/>
    </location>
</feature>
<evidence type="ECO:0000256" key="1">
    <source>
        <dbReference type="ARBA" id="ARBA00004651"/>
    </source>
</evidence>
<dbReference type="GO" id="GO:0005886">
    <property type="term" value="C:plasma membrane"/>
    <property type="evidence" value="ECO:0007669"/>
    <property type="project" value="UniProtKB-SubCell"/>
</dbReference>
<evidence type="ECO:0000313" key="8">
    <source>
        <dbReference type="EMBL" id="OCS86771.1"/>
    </source>
</evidence>
<feature type="transmembrane region" description="Helical" evidence="6">
    <location>
        <begin position="79"/>
        <end position="96"/>
    </location>
</feature>
<dbReference type="CDD" id="cd17321">
    <property type="entry name" value="MFS_MMR_MDR_like"/>
    <property type="match status" value="1"/>
</dbReference>
<dbReference type="InterPro" id="IPR036259">
    <property type="entry name" value="MFS_trans_sf"/>
</dbReference>
<feature type="transmembrane region" description="Helical" evidence="6">
    <location>
        <begin position="231"/>
        <end position="252"/>
    </location>
</feature>
<dbReference type="GO" id="GO:0022857">
    <property type="term" value="F:transmembrane transporter activity"/>
    <property type="evidence" value="ECO:0007669"/>
    <property type="project" value="InterPro"/>
</dbReference>
<evidence type="ECO:0000256" key="4">
    <source>
        <dbReference type="ARBA" id="ARBA00022989"/>
    </source>
</evidence>
<dbReference type="SUPFAM" id="SSF103473">
    <property type="entry name" value="MFS general substrate transporter"/>
    <property type="match status" value="1"/>
</dbReference>
<proteinExistence type="predicted"/>
<gene>
    <name evidence="8" type="ORF">A6M13_12500</name>
</gene>
<sequence>MTQNQVEGHNKWVLPLFMIGVFMAALDNGIISAALTTINDAYNVDANWGAWGVTIYTLGLAISVPIVGKLSDRYGRKKLFIIEIALFGLGSLLVALSPTFEFYLLARLVQALGGGGIFIIASSHILATLPKEQQGKALGALGGVNGIASLIGPNLGSILLDFTGNWHILFLINIPIAIVLVYLGFTKLTETTADTAGKLDLMGTVLLSLSILAIMYGLTNLEGVNIVDSMLSPHVYGFLLGGIVLFAVLLVHESRLEKRGGDPILPIQLLKRGPYLMTLLIGAFSGALLASMIFIPAFTEQVLGIEQSKSGYWMTPLAIAAGIGAGAGGALTDKRGPIFTVVLSGVLSGIGYVLFAQFTDAIWLFIISSFIVGIGIGVILGAPLNILATESAGDNQGSALASLSLARQIGMTIAPTIYAGFITRGFNELPTLFATDFPSKLQQNVEAANLSPAAQAELGTLIGQISSDTDMQALVGQVQDPALRQVITDTVSDMTTLAAQQGFSGLFMSAAVISVLVLFGAVMLKSLRK</sequence>
<dbReference type="Proteomes" id="UP000093199">
    <property type="component" value="Unassembled WGS sequence"/>
</dbReference>
<dbReference type="PANTHER" id="PTHR23501">
    <property type="entry name" value="MAJOR FACILITATOR SUPERFAMILY"/>
    <property type="match status" value="1"/>
</dbReference>
<reference evidence="8 9" key="1">
    <citation type="submission" date="2016-07" db="EMBL/GenBank/DDBJ databases">
        <title>Caryophanon tenue genome sequencing.</title>
        <authorList>
            <person name="Verma A."/>
            <person name="Pal Y."/>
            <person name="Krishnamurthi S."/>
        </authorList>
    </citation>
    <scope>NUCLEOTIDE SEQUENCE [LARGE SCALE GENOMIC DNA]</scope>
    <source>
        <strain evidence="8 9">DSM 14152</strain>
    </source>
</reference>
<evidence type="ECO:0000259" key="7">
    <source>
        <dbReference type="PROSITE" id="PS50850"/>
    </source>
</evidence>